<dbReference type="OrthoDB" id="371709at2157"/>
<sequence>MSSDIQDQDSDLDIDPDPDPDADLDPDAETGATPCAYTDYRAGKAADDLPATGAEATGLESAVWDALYEIEDPEMPISIVDLGLIYGVSVDDEDGVATVDMTLTYSGCPARDMLTEEVEEVVVAVDGVEEATLRLVWSPEWTVEFVTERGKDDLREFGLSV</sequence>
<dbReference type="InterPro" id="IPR052339">
    <property type="entry name" value="Fe-S_Maturation_MIP18"/>
</dbReference>
<gene>
    <name evidence="3" type="ORF">C484_03649</name>
</gene>
<dbReference type="Gene3D" id="3.30.300.130">
    <property type="entry name" value="Fe-S cluster assembly (FSCA)"/>
    <property type="match status" value="1"/>
</dbReference>
<comment type="caution">
    <text evidence="3">The sequence shown here is derived from an EMBL/GenBank/DDBJ whole genome shotgun (WGS) entry which is preliminary data.</text>
</comment>
<organism evidence="3 4">
    <name type="scientific">Natrialba taiwanensis DSM 12281</name>
    <dbReference type="NCBI Taxonomy" id="1230458"/>
    <lineage>
        <taxon>Archaea</taxon>
        <taxon>Methanobacteriati</taxon>
        <taxon>Methanobacteriota</taxon>
        <taxon>Stenosarchaea group</taxon>
        <taxon>Halobacteria</taxon>
        <taxon>Halobacteriales</taxon>
        <taxon>Natrialbaceae</taxon>
        <taxon>Natrialba</taxon>
    </lineage>
</organism>
<proteinExistence type="predicted"/>
<evidence type="ECO:0000313" key="4">
    <source>
        <dbReference type="Proteomes" id="UP000011648"/>
    </source>
</evidence>
<protein>
    <recommendedName>
        <fullName evidence="2">MIP18 family-like domain-containing protein</fullName>
    </recommendedName>
</protein>
<keyword evidence="4" id="KW-1185">Reference proteome</keyword>
<dbReference type="SUPFAM" id="SSF117916">
    <property type="entry name" value="Fe-S cluster assembly (FSCA) domain-like"/>
    <property type="match status" value="1"/>
</dbReference>
<dbReference type="PANTHER" id="PTHR42831:SF1">
    <property type="entry name" value="FE-S PROTEIN MATURATION AUXILIARY FACTOR YITW"/>
    <property type="match status" value="1"/>
</dbReference>
<dbReference type="AlphaFoldDB" id="M0ACE6"/>
<dbReference type="PANTHER" id="PTHR42831">
    <property type="entry name" value="FE-S PROTEIN MATURATION AUXILIARY FACTOR YITW"/>
    <property type="match status" value="1"/>
</dbReference>
<accession>M0ACE6</accession>
<feature type="compositionally biased region" description="Acidic residues" evidence="1">
    <location>
        <begin position="1"/>
        <end position="28"/>
    </location>
</feature>
<evidence type="ECO:0000259" key="2">
    <source>
        <dbReference type="Pfam" id="PF01883"/>
    </source>
</evidence>
<dbReference type="RefSeq" id="WP_006824609.1">
    <property type="nucleotide sequence ID" value="NZ_AOIL01000012.1"/>
</dbReference>
<dbReference type="NCBIfam" id="NF041868">
    <property type="entry name" value="paad_haloarch"/>
    <property type="match status" value="1"/>
</dbReference>
<dbReference type="Pfam" id="PF01883">
    <property type="entry name" value="FeS_assembly_P"/>
    <property type="match status" value="1"/>
</dbReference>
<feature type="domain" description="MIP18 family-like" evidence="2">
    <location>
        <begin position="61"/>
        <end position="132"/>
    </location>
</feature>
<dbReference type="STRING" id="1230458.C484_03649"/>
<dbReference type="Proteomes" id="UP000011648">
    <property type="component" value="Unassembled WGS sequence"/>
</dbReference>
<dbReference type="PATRIC" id="fig|1230458.4.peg.737"/>
<evidence type="ECO:0000256" key="1">
    <source>
        <dbReference type="SAM" id="MobiDB-lite"/>
    </source>
</evidence>
<dbReference type="InterPro" id="IPR002744">
    <property type="entry name" value="MIP18-like"/>
</dbReference>
<evidence type="ECO:0000313" key="3">
    <source>
        <dbReference type="EMBL" id="ELY96051.1"/>
    </source>
</evidence>
<reference evidence="3 4" key="1">
    <citation type="journal article" date="2014" name="PLoS Genet.">
        <title>Phylogenetically driven sequencing of extremely halophilic archaea reveals strategies for static and dynamic osmo-response.</title>
        <authorList>
            <person name="Becker E.A."/>
            <person name="Seitzer P.M."/>
            <person name="Tritt A."/>
            <person name="Larsen D."/>
            <person name="Krusor M."/>
            <person name="Yao A.I."/>
            <person name="Wu D."/>
            <person name="Madern D."/>
            <person name="Eisen J.A."/>
            <person name="Darling A.E."/>
            <person name="Facciotti M.T."/>
        </authorList>
    </citation>
    <scope>NUCLEOTIDE SEQUENCE [LARGE SCALE GENOMIC DNA]</scope>
    <source>
        <strain evidence="3 4">DSM 12281</strain>
    </source>
</reference>
<name>M0ACE6_9EURY</name>
<feature type="region of interest" description="Disordered" evidence="1">
    <location>
        <begin position="1"/>
        <end position="35"/>
    </location>
</feature>
<dbReference type="InterPro" id="IPR034904">
    <property type="entry name" value="FSCA_dom_sf"/>
</dbReference>
<dbReference type="EMBL" id="AOIL01000012">
    <property type="protein sequence ID" value="ELY96051.1"/>
    <property type="molecule type" value="Genomic_DNA"/>
</dbReference>